<dbReference type="EMBL" id="GAEE01000010">
    <property type="protein sequence ID" value="JAA65113.1"/>
    <property type="molecule type" value="mRNA"/>
</dbReference>
<comment type="similarity">
    <text evidence="1">Belongs to the CRISP family.</text>
</comment>
<dbReference type="PANTHER" id="PTHR10334">
    <property type="entry name" value="CYSTEINE-RICH SECRETORY PROTEIN-RELATED"/>
    <property type="match status" value="1"/>
</dbReference>
<dbReference type="AlphaFoldDB" id="M0QRV2"/>
<evidence type="ECO:0000259" key="4">
    <source>
        <dbReference type="PROSITE" id="PS51670"/>
    </source>
</evidence>
<dbReference type="Pfam" id="PF00188">
    <property type="entry name" value="CAP"/>
    <property type="match status" value="1"/>
</dbReference>
<evidence type="ECO:0000256" key="1">
    <source>
        <dbReference type="ARBA" id="ARBA00009923"/>
    </source>
</evidence>
<dbReference type="FunFam" id="1.10.10.740:FF:000001">
    <property type="entry name" value="Cysteine-rich secretory protein 2"/>
    <property type="match status" value="1"/>
</dbReference>
<dbReference type="InterPro" id="IPR035940">
    <property type="entry name" value="CAP_sf"/>
</dbReference>
<accession>M0QRV2</accession>
<dbReference type="InterPro" id="IPR013871">
    <property type="entry name" value="Cysteine_rich_secretory"/>
</dbReference>
<evidence type="ECO:0000313" key="5">
    <source>
        <dbReference type="EMBL" id="JAA65113.1"/>
    </source>
</evidence>
<dbReference type="SUPFAM" id="SSF57546">
    <property type="entry name" value="Crisp domain-like"/>
    <property type="match status" value="1"/>
</dbReference>
<sequence length="234" mass="26554">MLCCFHSSLQMDGTYILMLCQTPPEKSKNEIVNKHNDLRRTVTPPASNMLKMKWSKRAAANAQNWANMCIYEHSEPQSRTVGEKSCGENIFMSNRPVSWSYAIQSWFNEEKNFTYGEGPKYANAVIGHYTQVAWYSSFLLGCGIAYCPRQRLTYNYVCQYCSAGNIASRKYTPYLKGEPCASCPNDCDNGLCTNSCKYEDFYSNCKDLKAQVGCKHSVTKDKCKASCKCSDKIY</sequence>
<feature type="disulfide bond" evidence="3">
    <location>
        <begin position="214"/>
        <end position="227"/>
    </location>
</feature>
<keyword evidence="2 3" id="KW-1015">Disulfide bond</keyword>
<dbReference type="InterPro" id="IPR018244">
    <property type="entry name" value="Allrgn_V5/Tpx1_CS"/>
</dbReference>
<feature type="disulfide bond" evidence="3">
    <location>
        <begin position="205"/>
        <end position="223"/>
    </location>
</feature>
<proteinExistence type="evidence at transcript level"/>
<dbReference type="PROSITE" id="PS51670">
    <property type="entry name" value="SHKT"/>
    <property type="match status" value="1"/>
</dbReference>
<feature type="domain" description="ShKT" evidence="4">
    <location>
        <begin position="196"/>
        <end position="229"/>
    </location>
</feature>
<reference evidence="5" key="1">
    <citation type="submission" date="2012-09" db="EMBL/GenBank/DDBJ databases">
        <title>Molecular phylogeny and evolution of the proteins encoded by the common vampire bat (Desmodus rotundus) submaxillary glands.</title>
        <authorList>
            <person name="Fry B.G."/>
        </authorList>
    </citation>
    <scope>NUCLEOTIDE SEQUENCE</scope>
    <source>
        <tissue evidence="5">Submaxillary gland posterior lobe</tissue>
    </source>
</reference>
<evidence type="ECO:0000256" key="3">
    <source>
        <dbReference type="PROSITE-ProRule" id="PRU01005"/>
    </source>
</evidence>
<dbReference type="Gene3D" id="3.40.33.10">
    <property type="entry name" value="CAP"/>
    <property type="match status" value="1"/>
</dbReference>
<dbReference type="Gene3D" id="1.10.10.740">
    <property type="entry name" value="Crisp domain"/>
    <property type="match status" value="1"/>
</dbReference>
<dbReference type="PRINTS" id="PR00837">
    <property type="entry name" value="V5TPXLIKE"/>
</dbReference>
<dbReference type="InterPro" id="IPR014044">
    <property type="entry name" value="CAP_dom"/>
</dbReference>
<evidence type="ECO:0000256" key="2">
    <source>
        <dbReference type="ARBA" id="ARBA00023157"/>
    </source>
</evidence>
<dbReference type="InterPro" id="IPR042076">
    <property type="entry name" value="Crisp-like_dom"/>
</dbReference>
<comment type="caution">
    <text evidence="3">Lacks conserved residue(s) required for the propagation of feature annotation.</text>
</comment>
<dbReference type="FunFam" id="3.40.33.10:FF:000005">
    <property type="entry name" value="Cysteine-rich secretory protein 2"/>
    <property type="match status" value="1"/>
</dbReference>
<dbReference type="SUPFAM" id="SSF55797">
    <property type="entry name" value="PR-1-like"/>
    <property type="match status" value="1"/>
</dbReference>
<dbReference type="Pfam" id="PF08562">
    <property type="entry name" value="Crisp"/>
    <property type="match status" value="1"/>
</dbReference>
<dbReference type="InterPro" id="IPR003582">
    <property type="entry name" value="ShKT_dom"/>
</dbReference>
<dbReference type="SMART" id="SM00198">
    <property type="entry name" value="SCP"/>
    <property type="match status" value="1"/>
</dbReference>
<dbReference type="InterPro" id="IPR001283">
    <property type="entry name" value="CRISP-related"/>
</dbReference>
<organism evidence="5">
    <name type="scientific">Desmodus rotundus</name>
    <name type="common">Vampire bat</name>
    <dbReference type="NCBI Taxonomy" id="9430"/>
    <lineage>
        <taxon>Eukaryota</taxon>
        <taxon>Metazoa</taxon>
        <taxon>Chordata</taxon>
        <taxon>Craniata</taxon>
        <taxon>Vertebrata</taxon>
        <taxon>Euteleostomi</taxon>
        <taxon>Mammalia</taxon>
        <taxon>Eutheria</taxon>
        <taxon>Laurasiatheria</taxon>
        <taxon>Chiroptera</taxon>
        <taxon>Yangochiroptera</taxon>
        <taxon>Phyllostomidae</taxon>
        <taxon>Desmodontinae</taxon>
        <taxon>Desmodus</taxon>
    </lineage>
</organism>
<dbReference type="PROSITE" id="PS01009">
    <property type="entry name" value="CRISP_1"/>
    <property type="match status" value="1"/>
</dbReference>
<name>M0QRV2_DESRO</name>
<protein>
    <submittedName>
        <fullName evidence="5">CRiSP-Dr7</fullName>
    </submittedName>
</protein>
<dbReference type="GO" id="GO:0005576">
    <property type="term" value="C:extracellular region"/>
    <property type="evidence" value="ECO:0007669"/>
    <property type="project" value="InterPro"/>
</dbReference>